<gene>
    <name evidence="1" type="ORF">FHS50_000150</name>
</gene>
<protein>
    <recommendedName>
        <fullName evidence="3">Phosphatidate cytidylyltransferase</fullName>
    </recommendedName>
</protein>
<evidence type="ECO:0008006" key="3">
    <source>
        <dbReference type="Google" id="ProtNLM"/>
    </source>
</evidence>
<dbReference type="AlphaFoldDB" id="A0A839YZD7"/>
<comment type="caution">
    <text evidence="1">The sequence shown here is derived from an EMBL/GenBank/DDBJ whole genome shotgun (WGS) entry which is preliminary data.</text>
</comment>
<evidence type="ECO:0000313" key="1">
    <source>
        <dbReference type="EMBL" id="MBB3763127.1"/>
    </source>
</evidence>
<name>A0A839YZD7_9SPHN</name>
<dbReference type="Proteomes" id="UP000578569">
    <property type="component" value="Unassembled WGS sequence"/>
</dbReference>
<dbReference type="RefSeq" id="WP_183932449.1">
    <property type="nucleotide sequence ID" value="NZ_JACICF010000001.1"/>
</dbReference>
<organism evidence="1 2">
    <name type="scientific">Sphingomicrobium lutaoense</name>
    <dbReference type="NCBI Taxonomy" id="515949"/>
    <lineage>
        <taxon>Bacteria</taxon>
        <taxon>Pseudomonadati</taxon>
        <taxon>Pseudomonadota</taxon>
        <taxon>Alphaproteobacteria</taxon>
        <taxon>Sphingomonadales</taxon>
        <taxon>Sphingomonadaceae</taxon>
        <taxon>Sphingomicrobium</taxon>
    </lineage>
</organism>
<evidence type="ECO:0000313" key="2">
    <source>
        <dbReference type="Proteomes" id="UP000578569"/>
    </source>
</evidence>
<keyword evidence="2" id="KW-1185">Reference proteome</keyword>
<sequence length="297" mass="32990">MSLRSLIAAELAEPVDPRVAAMAKAVAEAHGDASLAVIFYGSCLRERQLEGLMLDFYLIVDDYRRAYDKAWLAKANALIPPNVFHFQHEGLVAKYAVLDAADLARETSLDAGSVSVWARFAQPVRLVWQRDDKARQMVEAAVAEAPVTLFAMTLPLMDAAPEDSNAVWSEGFRQTYAAELRAERKGRGGSIIDSDPERYRQVGDAARREVETRGLSRGVSSRAMARKWKRLQRKGKALSVIRLAKASATFNGGAEYIAWKINRHAGTDIELTEFQKRHPLWAAVSLLPRLLRSGAIR</sequence>
<proteinExistence type="predicted"/>
<dbReference type="EMBL" id="JACICF010000001">
    <property type="protein sequence ID" value="MBB3763127.1"/>
    <property type="molecule type" value="Genomic_DNA"/>
</dbReference>
<accession>A0A839YZD7</accession>
<reference evidence="1 2" key="1">
    <citation type="submission" date="2020-08" db="EMBL/GenBank/DDBJ databases">
        <title>Genomic Encyclopedia of Type Strains, Phase IV (KMG-IV): sequencing the most valuable type-strain genomes for metagenomic binning, comparative biology and taxonomic classification.</title>
        <authorList>
            <person name="Goeker M."/>
        </authorList>
    </citation>
    <scope>NUCLEOTIDE SEQUENCE [LARGE SCALE GENOMIC DNA]</scope>
    <source>
        <strain evidence="1 2">DSM 24194</strain>
    </source>
</reference>